<accession>A0A5C6X0E1</accession>
<comment type="caution">
    <text evidence="1">The sequence shown here is derived from an EMBL/GenBank/DDBJ whole genome shotgun (WGS) entry which is preliminary data.</text>
</comment>
<reference evidence="1 2" key="1">
    <citation type="submission" date="2019-08" db="EMBL/GenBank/DDBJ databases">
        <title>Bradymonadales sp. TMQ2.</title>
        <authorList>
            <person name="Liang Q."/>
        </authorList>
    </citation>
    <scope>NUCLEOTIDE SEQUENCE [LARGE SCALE GENOMIC DNA]</scope>
    <source>
        <strain evidence="1 2">TMQ2</strain>
    </source>
</reference>
<proteinExistence type="predicted"/>
<dbReference type="AlphaFoldDB" id="A0A5C6X0E1"/>
<evidence type="ECO:0000313" key="1">
    <source>
        <dbReference type="EMBL" id="TXD34527.1"/>
    </source>
</evidence>
<dbReference type="EMBL" id="VOSL01000054">
    <property type="protein sequence ID" value="TXD34527.1"/>
    <property type="molecule type" value="Genomic_DNA"/>
</dbReference>
<dbReference type="Proteomes" id="UP000321046">
    <property type="component" value="Unassembled WGS sequence"/>
</dbReference>
<gene>
    <name evidence="1" type="ORF">FRC96_12965</name>
</gene>
<dbReference type="OrthoDB" id="5492806at2"/>
<evidence type="ECO:0000313" key="2">
    <source>
        <dbReference type="Proteomes" id="UP000321046"/>
    </source>
</evidence>
<organism evidence="1 2">
    <name type="scientific">Lujinxingia vulgaris</name>
    <dbReference type="NCBI Taxonomy" id="2600176"/>
    <lineage>
        <taxon>Bacteria</taxon>
        <taxon>Deltaproteobacteria</taxon>
        <taxon>Bradymonadales</taxon>
        <taxon>Lujinxingiaceae</taxon>
        <taxon>Lujinxingia</taxon>
    </lineage>
</organism>
<protein>
    <submittedName>
        <fullName evidence="1">Uncharacterized protein</fullName>
    </submittedName>
</protein>
<sequence>MCEPRCPEGYCGQDGCGGVCPGCDEGELGDDEAGLRVIVGEHPGESSVRKVCFYRDGESTPFRVMTRSAVTVSRIASVYAEYARVPASPDLRVAHLAWEDANDESDEGCDASLASAVSEEGLVPGEYHTLVVTAYAQSAGEECATHSEVEGCGFYPASSQTSGSTAACPAPGAMLVRDGQRVDGSYQAGWRVVNVTANAEIIAASSEDNLWNRYASLYTAQGAAEAQVYTTLAYTSTMRVCPSYVLCEPGVDDQHHMEAVAACTRGEASWLLAELNHGRLSAPDQATTIYVFGDAGRLNATGDGVIGQDISLVVANDVRDGALP</sequence>
<name>A0A5C6X0E1_9DELT</name>